<feature type="region of interest" description="Disordered" evidence="1">
    <location>
        <begin position="1"/>
        <end position="57"/>
    </location>
</feature>
<accession>A0ABD7V3T5</accession>
<evidence type="ECO:0000313" key="3">
    <source>
        <dbReference type="EMBL" id="VFA88859.1"/>
    </source>
</evidence>
<evidence type="ECO:0000256" key="2">
    <source>
        <dbReference type="SAM" id="Phobius"/>
    </source>
</evidence>
<organism evidence="3 4">
    <name type="scientific">Gordonia paraffinivorans</name>
    <dbReference type="NCBI Taxonomy" id="175628"/>
    <lineage>
        <taxon>Bacteria</taxon>
        <taxon>Bacillati</taxon>
        <taxon>Actinomycetota</taxon>
        <taxon>Actinomycetes</taxon>
        <taxon>Mycobacteriales</taxon>
        <taxon>Gordoniaceae</taxon>
        <taxon>Gordonia</taxon>
    </lineage>
</organism>
<feature type="transmembrane region" description="Helical" evidence="2">
    <location>
        <begin position="69"/>
        <end position="93"/>
    </location>
</feature>
<evidence type="ECO:0000256" key="1">
    <source>
        <dbReference type="SAM" id="MobiDB-lite"/>
    </source>
</evidence>
<dbReference type="AlphaFoldDB" id="A0ABD7V3T5"/>
<protein>
    <submittedName>
        <fullName evidence="3">Uncharacterized protein</fullName>
    </submittedName>
</protein>
<proteinExistence type="predicted"/>
<dbReference type="Proteomes" id="UP000360750">
    <property type="component" value="Unassembled WGS sequence"/>
</dbReference>
<gene>
    <name evidence="3" type="ORF">NCTC8139_02415</name>
</gene>
<name>A0ABD7V3T5_9ACTN</name>
<reference evidence="3 4" key="1">
    <citation type="submission" date="2019-02" db="EMBL/GenBank/DDBJ databases">
        <authorList>
            <consortium name="Pathogen Informatics"/>
        </authorList>
    </citation>
    <scope>NUCLEOTIDE SEQUENCE [LARGE SCALE GENOMIC DNA]</scope>
    <source>
        <strain evidence="3 4">3012STDY6756503</strain>
    </source>
</reference>
<sequence>MALPGRAMPGGTPAQVDAPRAEASATDDHDADTDVSAVSASAPSDGSGGSPQALPAASPEAAFTGLKKFLYGVAPGGLLLLGAVAMLGSGSFLDSLRSLRS</sequence>
<evidence type="ECO:0000313" key="4">
    <source>
        <dbReference type="Proteomes" id="UP000360750"/>
    </source>
</evidence>
<keyword evidence="2" id="KW-1133">Transmembrane helix</keyword>
<dbReference type="EMBL" id="CAACYD010000006">
    <property type="protein sequence ID" value="VFA88859.1"/>
    <property type="molecule type" value="Genomic_DNA"/>
</dbReference>
<keyword evidence="2" id="KW-0472">Membrane</keyword>
<keyword evidence="2" id="KW-0812">Transmembrane</keyword>
<comment type="caution">
    <text evidence="3">The sequence shown here is derived from an EMBL/GenBank/DDBJ whole genome shotgun (WGS) entry which is preliminary data.</text>
</comment>
<feature type="compositionally biased region" description="Low complexity" evidence="1">
    <location>
        <begin position="34"/>
        <end position="45"/>
    </location>
</feature>